<dbReference type="Proteomes" id="UP000675881">
    <property type="component" value="Chromosome 4"/>
</dbReference>
<dbReference type="SMART" id="SM00831">
    <property type="entry name" value="Cation_ATPase_N"/>
    <property type="match status" value="1"/>
</dbReference>
<dbReference type="PRINTS" id="PR00121">
    <property type="entry name" value="NAKATPASE"/>
</dbReference>
<dbReference type="Pfam" id="PF00689">
    <property type="entry name" value="Cation_ATPase_C"/>
    <property type="match status" value="1"/>
</dbReference>
<dbReference type="InterPro" id="IPR050510">
    <property type="entry name" value="Cation_transp_ATPase_P-type"/>
</dbReference>
<dbReference type="GO" id="GO:0036376">
    <property type="term" value="P:sodium ion export across plasma membrane"/>
    <property type="evidence" value="ECO:0007669"/>
    <property type="project" value="TreeGrafter"/>
</dbReference>
<keyword evidence="14 17" id="KW-0472">Membrane</keyword>
<evidence type="ECO:0000256" key="12">
    <source>
        <dbReference type="ARBA" id="ARBA00022989"/>
    </source>
</evidence>
<dbReference type="InterPro" id="IPR044492">
    <property type="entry name" value="P_typ_ATPase_HD_dom"/>
</dbReference>
<dbReference type="Gene3D" id="2.70.150.10">
    <property type="entry name" value="Calcium-transporting ATPase, cytoplasmic transduction domain A"/>
    <property type="match status" value="1"/>
</dbReference>
<dbReference type="AlphaFoldDB" id="A0A7R8H765"/>
<protein>
    <recommendedName>
        <fullName evidence="17">Sodium/potassium-transporting ATPase subunit alpha</fullName>
    </recommendedName>
</protein>
<dbReference type="GO" id="GO:0046872">
    <property type="term" value="F:metal ion binding"/>
    <property type="evidence" value="ECO:0007669"/>
    <property type="project" value="UniProtKB-KW"/>
</dbReference>
<evidence type="ECO:0000256" key="14">
    <source>
        <dbReference type="ARBA" id="ARBA00023136"/>
    </source>
</evidence>
<dbReference type="GO" id="GO:0005391">
    <property type="term" value="F:P-type sodium:potassium-exchanging transporter activity"/>
    <property type="evidence" value="ECO:0007669"/>
    <property type="project" value="TreeGrafter"/>
</dbReference>
<evidence type="ECO:0000256" key="5">
    <source>
        <dbReference type="ARBA" id="ARBA00022538"/>
    </source>
</evidence>
<evidence type="ECO:0000313" key="20">
    <source>
        <dbReference type="EMBL" id="CAF2917331.1"/>
    </source>
</evidence>
<dbReference type="InterPro" id="IPR036412">
    <property type="entry name" value="HAD-like_sf"/>
</dbReference>
<dbReference type="GO" id="GO:1990573">
    <property type="term" value="P:potassium ion import across plasma membrane"/>
    <property type="evidence" value="ECO:0007669"/>
    <property type="project" value="TreeGrafter"/>
</dbReference>
<dbReference type="FunFam" id="1.20.1110.10:FF:000095">
    <property type="entry name" value="Sodium/potassium-transporting ATPase subunit alpha-1"/>
    <property type="match status" value="1"/>
</dbReference>
<dbReference type="SFLD" id="SFLDF00027">
    <property type="entry name" value="p-type_atpase"/>
    <property type="match status" value="1"/>
</dbReference>
<evidence type="ECO:0000256" key="13">
    <source>
        <dbReference type="ARBA" id="ARBA00023065"/>
    </source>
</evidence>
<keyword evidence="12 17" id="KW-1133">Transmembrane helix</keyword>
<feature type="transmembrane region" description="Helical" evidence="17">
    <location>
        <begin position="80"/>
        <end position="99"/>
    </location>
</feature>
<evidence type="ECO:0000256" key="2">
    <source>
        <dbReference type="ARBA" id="ARBA00006934"/>
    </source>
</evidence>
<dbReference type="NCBIfam" id="TIGR01106">
    <property type="entry name" value="ATPase-IIC_X-K"/>
    <property type="match status" value="1"/>
</dbReference>
<evidence type="ECO:0000256" key="10">
    <source>
        <dbReference type="ARBA" id="ARBA00022958"/>
    </source>
</evidence>
<dbReference type="OrthoDB" id="158672at2759"/>
<evidence type="ECO:0000256" key="18">
    <source>
        <dbReference type="SAM" id="MobiDB-lite"/>
    </source>
</evidence>
<dbReference type="InterPro" id="IPR023298">
    <property type="entry name" value="ATPase_P-typ_TM_dom_sf"/>
</dbReference>
<dbReference type="InterPro" id="IPR059000">
    <property type="entry name" value="ATPase_P-type_domA"/>
</dbReference>
<evidence type="ECO:0000256" key="4">
    <source>
        <dbReference type="ARBA" id="ARBA00022475"/>
    </source>
</evidence>
<evidence type="ECO:0000256" key="7">
    <source>
        <dbReference type="ARBA" id="ARBA00022692"/>
    </source>
</evidence>
<dbReference type="PROSITE" id="PS00154">
    <property type="entry name" value="ATPASE_E1_E2"/>
    <property type="match status" value="1"/>
</dbReference>
<keyword evidence="10 17" id="KW-0630">Potassium</keyword>
<comment type="subcellular location">
    <subcellularLocation>
        <location evidence="1 17">Cell membrane</location>
        <topology evidence="1 17">Multi-pass membrane protein</topology>
    </subcellularLocation>
</comment>
<keyword evidence="13 17" id="KW-0406">Ion transport</keyword>
<evidence type="ECO:0000256" key="15">
    <source>
        <dbReference type="ARBA" id="ARBA00037422"/>
    </source>
</evidence>
<evidence type="ECO:0000256" key="1">
    <source>
        <dbReference type="ARBA" id="ARBA00004651"/>
    </source>
</evidence>
<reference evidence="20" key="1">
    <citation type="submission" date="2021-02" db="EMBL/GenBank/DDBJ databases">
        <authorList>
            <person name="Bekaert M."/>
        </authorList>
    </citation>
    <scope>NUCLEOTIDE SEQUENCE</scope>
    <source>
        <strain evidence="20">IoA-00</strain>
    </source>
</reference>
<feature type="transmembrane region" description="Helical" evidence="17">
    <location>
        <begin position="46"/>
        <end position="68"/>
    </location>
</feature>
<dbReference type="SUPFAM" id="SSF81665">
    <property type="entry name" value="Calcium ATPase, transmembrane domain M"/>
    <property type="match status" value="1"/>
</dbReference>
<proteinExistence type="inferred from homology"/>
<dbReference type="PANTHER" id="PTHR43294:SF13">
    <property type="entry name" value="SODIUM_POTASSIUM-TRANSPORTING ATPASE SUBUNIT ALPHA"/>
    <property type="match status" value="1"/>
</dbReference>
<keyword evidence="9 17" id="KW-0067">ATP-binding</keyword>
<evidence type="ECO:0000256" key="17">
    <source>
        <dbReference type="RuleBase" id="RU362084"/>
    </source>
</evidence>
<keyword evidence="5 17" id="KW-0633">Potassium transport</keyword>
<dbReference type="GO" id="GO:0016887">
    <property type="term" value="F:ATP hydrolysis activity"/>
    <property type="evidence" value="ECO:0007669"/>
    <property type="project" value="InterPro"/>
</dbReference>
<feature type="transmembrane region" description="Helical" evidence="17">
    <location>
        <begin position="803"/>
        <end position="819"/>
    </location>
</feature>
<organism evidence="20 21">
    <name type="scientific">Lepeophtheirus salmonis</name>
    <name type="common">Salmon louse</name>
    <name type="synonym">Caligus salmonis</name>
    <dbReference type="NCBI Taxonomy" id="72036"/>
    <lineage>
        <taxon>Eukaryota</taxon>
        <taxon>Metazoa</taxon>
        <taxon>Ecdysozoa</taxon>
        <taxon>Arthropoda</taxon>
        <taxon>Crustacea</taxon>
        <taxon>Multicrustacea</taxon>
        <taxon>Hexanauplia</taxon>
        <taxon>Copepoda</taxon>
        <taxon>Siphonostomatoida</taxon>
        <taxon>Caligidae</taxon>
        <taxon>Lepeophtheirus</taxon>
    </lineage>
</organism>
<dbReference type="InterPro" id="IPR005775">
    <property type="entry name" value="P-type_ATPase_IIC"/>
</dbReference>
<keyword evidence="7 17" id="KW-0812">Transmembrane</keyword>
<dbReference type="GO" id="GO:1902600">
    <property type="term" value="P:proton transmembrane transport"/>
    <property type="evidence" value="ECO:0007669"/>
    <property type="project" value="TreeGrafter"/>
</dbReference>
<accession>A0A7R8H765</accession>
<comment type="similarity">
    <text evidence="2 17">Belongs to the cation transport ATPase (P-type) (TC 3.A.3) family. Type IIC subfamily.</text>
</comment>
<dbReference type="SUPFAM" id="SSF81660">
    <property type="entry name" value="Metal cation-transporting ATPase, ATP-binding domain N"/>
    <property type="match status" value="1"/>
</dbReference>
<dbReference type="FunFam" id="3.40.50.1000:FF:000004">
    <property type="entry name" value="Sodium/potassium-transporting ATPase subunit alpha"/>
    <property type="match status" value="1"/>
</dbReference>
<feature type="compositionally biased region" description="Polar residues" evidence="18">
    <location>
        <begin position="145"/>
        <end position="160"/>
    </location>
</feature>
<keyword evidence="8 17" id="KW-0547">Nucleotide-binding</keyword>
<dbReference type="FunFam" id="3.40.1110.10:FF:000001">
    <property type="entry name" value="Sodium/potassium-transporting ATPase subunit alpha"/>
    <property type="match status" value="1"/>
</dbReference>
<evidence type="ECO:0000256" key="16">
    <source>
        <dbReference type="ARBA" id="ARBA00038795"/>
    </source>
</evidence>
<dbReference type="InterPro" id="IPR004014">
    <property type="entry name" value="ATPase_P-typ_cation-transptr_N"/>
</dbReference>
<evidence type="ECO:0000259" key="19">
    <source>
        <dbReference type="SMART" id="SM00831"/>
    </source>
</evidence>
<dbReference type="GO" id="GO:0030007">
    <property type="term" value="P:intracellular potassium ion homeostasis"/>
    <property type="evidence" value="ECO:0007669"/>
    <property type="project" value="TreeGrafter"/>
</dbReference>
<dbReference type="NCBIfam" id="TIGR01494">
    <property type="entry name" value="ATPase_P-type"/>
    <property type="match status" value="1"/>
</dbReference>
<dbReference type="Gene3D" id="3.40.1110.10">
    <property type="entry name" value="Calcium-transporting ATPase, cytoplasmic domain N"/>
    <property type="match status" value="1"/>
</dbReference>
<evidence type="ECO:0000256" key="11">
    <source>
        <dbReference type="ARBA" id="ARBA00022967"/>
    </source>
</evidence>
<comment type="function">
    <text evidence="15">This is the catalytic component of the active enzyme, which catalyzes the hydrolysis of ATP coupled with the exchange of sodium and potassium ions across the plasma membrane. This action creates the electrochemical gradient of sodium and potassium ions, providing the energy for active transport of various nutrients.</text>
</comment>
<keyword evidence="17" id="KW-0479">Metal-binding</keyword>
<comment type="subunit">
    <text evidence="16">The sodium/potassium-transporting ATPase is composed of a catalytic alpha subunit, an auxiliary non-catalytic beta subunit and an additional regulatory subunit.</text>
</comment>
<dbReference type="GO" id="GO:0005886">
    <property type="term" value="C:plasma membrane"/>
    <property type="evidence" value="ECO:0007669"/>
    <property type="project" value="UniProtKB-SubCell"/>
</dbReference>
<evidence type="ECO:0000256" key="6">
    <source>
        <dbReference type="ARBA" id="ARBA00022553"/>
    </source>
</evidence>
<evidence type="ECO:0000256" key="8">
    <source>
        <dbReference type="ARBA" id="ARBA00022741"/>
    </source>
</evidence>
<comment type="caution">
    <text evidence="17">Lacks conserved residue(s) required for the propagation of feature annotation.</text>
</comment>
<dbReference type="EMBL" id="HG994583">
    <property type="protein sequence ID" value="CAF2917331.1"/>
    <property type="molecule type" value="Genomic_DNA"/>
</dbReference>
<dbReference type="PANTHER" id="PTHR43294">
    <property type="entry name" value="SODIUM/POTASSIUM-TRANSPORTING ATPASE SUBUNIT ALPHA"/>
    <property type="match status" value="1"/>
</dbReference>
<evidence type="ECO:0000313" key="21">
    <source>
        <dbReference type="Proteomes" id="UP000675881"/>
    </source>
</evidence>
<sequence>MSKTWYKFRNTGLTEAQAKANLERDGPNALTPPPTTPEWVKFCQNLFGGFAMLLWLGAILCFLAYSIQASTFEEPPDDNLYLGIVLTAVVVITGIFSYYQESKSSKIMESFKNMVPQYALCLREGFGDRIPADIRVTESRGFKVDNSSLTGEAEPQSRSPDFTHENPLETKNLAFFSTNAVEGTATGIVVNIGDKTNLEAVETLGSTSTICSDKTGTLTQNRMTVAHMWFDNKIHEADTTEDQSGCTMDKNSPGWKKLFRIAALCNRAEFKSGQDGVPILKREVNGDASEAALLKCCELANSNIMDYRQTRKKVCEIPFNSTNKYQVSVHEASVDDDVDANLLVMKGAPERVLDRCSSILINGEIKELTEEWKESFNSSYLELGGLGERVLGFCHNVLDKDRFPEGFAFDSDEANFPLEGLCFVGLMSMIDPPRAAVPDAVTKCRSAGIKVIMVTGDHPITAKAIAKSVGIISEGTETVDDIATRLNIPLEDVNPREAKAAVVHGGELKDLTTVQLDEILLYHTEIVFARTSPQQKLIIVEGCQRMGAIVAVTGDGVNDSPALKKADIGVAMGIAGSDVSKQAADMILLDDNFASIVTGVEEGRLIFDNLKKSIAYTLTSNIPEISPFLLFILADIPLPLGTVTILCIDLGTDMVPAISMAYEEAESDIMKRQPRNPFTDKLVNERLISMAYGQIGMIQASAGIRRAWDSPAINDLSDSYGQEWTYHDRKVLEYTCHTAFFASIVVVQWADLIICKTRKNSVFQQGMKNHMLNFGLFFETALAAFLSYTPGMDKGLRMYPLKINWWLPALPFSLLIFVYDEVRKFLLRRQPGGWIEQETYY</sequence>
<dbReference type="Pfam" id="PF00122">
    <property type="entry name" value="E1-E2_ATPase"/>
    <property type="match status" value="1"/>
</dbReference>
<dbReference type="Pfam" id="PF00690">
    <property type="entry name" value="Cation_ATPase_N"/>
    <property type="match status" value="1"/>
</dbReference>
<dbReference type="Pfam" id="PF13246">
    <property type="entry name" value="Cation_ATPase"/>
    <property type="match status" value="1"/>
</dbReference>
<dbReference type="SFLD" id="SFLDS00003">
    <property type="entry name" value="Haloacid_Dehalogenase"/>
    <property type="match status" value="1"/>
</dbReference>
<keyword evidence="4" id="KW-1003">Cell membrane</keyword>
<dbReference type="InterPro" id="IPR001757">
    <property type="entry name" value="P_typ_ATPase"/>
</dbReference>
<keyword evidence="21" id="KW-1185">Reference proteome</keyword>
<dbReference type="GO" id="GO:0006883">
    <property type="term" value="P:intracellular sodium ion homeostasis"/>
    <property type="evidence" value="ECO:0007669"/>
    <property type="project" value="TreeGrafter"/>
</dbReference>
<feature type="domain" description="Cation-transporting P-type ATPase N-terminal" evidence="19">
    <location>
        <begin position="4"/>
        <end position="66"/>
    </location>
</feature>
<keyword evidence="11" id="KW-1278">Translocase</keyword>
<dbReference type="InterPro" id="IPR023299">
    <property type="entry name" value="ATPase_P-typ_cyto_dom_N"/>
</dbReference>
<dbReference type="GO" id="GO:0005524">
    <property type="term" value="F:ATP binding"/>
    <property type="evidence" value="ECO:0007669"/>
    <property type="project" value="UniProtKB-KW"/>
</dbReference>
<gene>
    <name evidence="20" type="ORF">LSAA_9003</name>
</gene>
<dbReference type="InterPro" id="IPR006068">
    <property type="entry name" value="ATPase_P-typ_cation-transptr_C"/>
</dbReference>
<evidence type="ECO:0000256" key="3">
    <source>
        <dbReference type="ARBA" id="ARBA00022448"/>
    </source>
</evidence>
<name>A0A7R8H765_LEPSM</name>
<keyword evidence="6" id="KW-0597">Phosphoprotein</keyword>
<feature type="region of interest" description="Disordered" evidence="18">
    <location>
        <begin position="145"/>
        <end position="165"/>
    </location>
</feature>
<dbReference type="SUPFAM" id="SSF56784">
    <property type="entry name" value="HAD-like"/>
    <property type="match status" value="1"/>
</dbReference>
<dbReference type="PRINTS" id="PR00119">
    <property type="entry name" value="CATATPASE"/>
</dbReference>
<feature type="transmembrane region" description="Helical" evidence="17">
    <location>
        <begin position="771"/>
        <end position="791"/>
    </location>
</feature>
<dbReference type="InterPro" id="IPR018303">
    <property type="entry name" value="ATPase_P-typ_P_site"/>
</dbReference>
<dbReference type="SFLD" id="SFLDG00002">
    <property type="entry name" value="C1.7:_P-type_atpase_like"/>
    <property type="match status" value="1"/>
</dbReference>
<keyword evidence="3 17" id="KW-0813">Transport</keyword>
<evidence type="ECO:0000256" key="9">
    <source>
        <dbReference type="ARBA" id="ARBA00022840"/>
    </source>
</evidence>
<dbReference type="Gene3D" id="1.20.1110.10">
    <property type="entry name" value="Calcium-transporting ATPase, transmembrane domain"/>
    <property type="match status" value="3"/>
</dbReference>